<dbReference type="Proteomes" id="UP001054945">
    <property type="component" value="Unassembled WGS sequence"/>
</dbReference>
<evidence type="ECO:0000313" key="1">
    <source>
        <dbReference type="EMBL" id="GIX84399.1"/>
    </source>
</evidence>
<feature type="non-terminal residue" evidence="1">
    <location>
        <position position="1"/>
    </location>
</feature>
<dbReference type="AlphaFoldDB" id="A0AAV4NHV8"/>
<gene>
    <name evidence="1" type="ORF">CEXT_727831</name>
</gene>
<proteinExistence type="predicted"/>
<reference evidence="1 2" key="1">
    <citation type="submission" date="2021-06" db="EMBL/GenBank/DDBJ databases">
        <title>Caerostris extrusa draft genome.</title>
        <authorList>
            <person name="Kono N."/>
            <person name="Arakawa K."/>
        </authorList>
    </citation>
    <scope>NUCLEOTIDE SEQUENCE [LARGE SCALE GENOMIC DNA]</scope>
</reference>
<organism evidence="1 2">
    <name type="scientific">Caerostris extrusa</name>
    <name type="common">Bark spider</name>
    <name type="synonym">Caerostris bankana</name>
    <dbReference type="NCBI Taxonomy" id="172846"/>
    <lineage>
        <taxon>Eukaryota</taxon>
        <taxon>Metazoa</taxon>
        <taxon>Ecdysozoa</taxon>
        <taxon>Arthropoda</taxon>
        <taxon>Chelicerata</taxon>
        <taxon>Arachnida</taxon>
        <taxon>Araneae</taxon>
        <taxon>Araneomorphae</taxon>
        <taxon>Entelegynae</taxon>
        <taxon>Araneoidea</taxon>
        <taxon>Araneidae</taxon>
        <taxon>Caerostris</taxon>
    </lineage>
</organism>
<sequence length="25" mass="3010">ILFDVYKLKNCPHLLKFFITKTTLL</sequence>
<accession>A0AAV4NHV8</accession>
<dbReference type="EMBL" id="BPLR01020962">
    <property type="protein sequence ID" value="GIX84399.1"/>
    <property type="molecule type" value="Genomic_DNA"/>
</dbReference>
<protein>
    <submittedName>
        <fullName evidence="1">Uncharacterized protein</fullName>
    </submittedName>
</protein>
<keyword evidence="2" id="KW-1185">Reference proteome</keyword>
<comment type="caution">
    <text evidence="1">The sequence shown here is derived from an EMBL/GenBank/DDBJ whole genome shotgun (WGS) entry which is preliminary data.</text>
</comment>
<evidence type="ECO:0000313" key="2">
    <source>
        <dbReference type="Proteomes" id="UP001054945"/>
    </source>
</evidence>
<name>A0AAV4NHV8_CAEEX</name>